<keyword evidence="1" id="KW-0812">Transmembrane</keyword>
<feature type="transmembrane region" description="Helical" evidence="1">
    <location>
        <begin position="27"/>
        <end position="45"/>
    </location>
</feature>
<evidence type="ECO:0000313" key="2">
    <source>
        <dbReference type="EMBL" id="SHI01792.1"/>
    </source>
</evidence>
<organism evidence="2 3">
    <name type="scientific">Chryseolinea serpens</name>
    <dbReference type="NCBI Taxonomy" id="947013"/>
    <lineage>
        <taxon>Bacteria</taxon>
        <taxon>Pseudomonadati</taxon>
        <taxon>Bacteroidota</taxon>
        <taxon>Cytophagia</taxon>
        <taxon>Cytophagales</taxon>
        <taxon>Fulvivirgaceae</taxon>
        <taxon>Chryseolinea</taxon>
    </lineage>
</organism>
<dbReference type="EMBL" id="FQWQ01000006">
    <property type="protein sequence ID" value="SHI01792.1"/>
    <property type="molecule type" value="Genomic_DNA"/>
</dbReference>
<name>A0A1M5XQ52_9BACT</name>
<evidence type="ECO:0000313" key="3">
    <source>
        <dbReference type="Proteomes" id="UP000184212"/>
    </source>
</evidence>
<sequence length="73" mass="8331">MPYKQRVGGSNPSAPTDTATYKAICKWLFYLHVILAILSYGSAFTKINPQYFKAPEHRLHKGVNRNIVMANQY</sequence>
<proteinExistence type="predicted"/>
<reference evidence="2 3" key="1">
    <citation type="submission" date="2016-11" db="EMBL/GenBank/DDBJ databases">
        <authorList>
            <person name="Jaros S."/>
            <person name="Januszkiewicz K."/>
            <person name="Wedrychowicz H."/>
        </authorList>
    </citation>
    <scope>NUCLEOTIDE SEQUENCE [LARGE SCALE GENOMIC DNA]</scope>
    <source>
        <strain evidence="2 3">DSM 24574</strain>
    </source>
</reference>
<keyword evidence="1" id="KW-1133">Transmembrane helix</keyword>
<keyword evidence="3" id="KW-1185">Reference proteome</keyword>
<dbReference type="AlphaFoldDB" id="A0A1M5XQ52"/>
<evidence type="ECO:0000256" key="1">
    <source>
        <dbReference type="SAM" id="Phobius"/>
    </source>
</evidence>
<protein>
    <submittedName>
        <fullName evidence="2">Uncharacterized protein</fullName>
    </submittedName>
</protein>
<gene>
    <name evidence="2" type="ORF">SAMN04488109_6817</name>
</gene>
<dbReference type="STRING" id="947013.SAMN04488109_6817"/>
<dbReference type="Proteomes" id="UP000184212">
    <property type="component" value="Unassembled WGS sequence"/>
</dbReference>
<accession>A0A1M5XQ52</accession>
<keyword evidence="1" id="KW-0472">Membrane</keyword>